<dbReference type="InParanoid" id="B9TEH1"/>
<reference evidence="2" key="1">
    <citation type="journal article" date="2010" name="Nat. Biotechnol.">
        <title>Draft genome sequence of the oilseed species Ricinus communis.</title>
        <authorList>
            <person name="Chan A.P."/>
            <person name="Crabtree J."/>
            <person name="Zhao Q."/>
            <person name="Lorenzi H."/>
            <person name="Orvis J."/>
            <person name="Puiu D."/>
            <person name="Melake-Berhan A."/>
            <person name="Jones K.M."/>
            <person name="Redman J."/>
            <person name="Chen G."/>
            <person name="Cahoon E.B."/>
            <person name="Gedil M."/>
            <person name="Stanke M."/>
            <person name="Haas B.J."/>
            <person name="Wortman J.R."/>
            <person name="Fraser-Liggett C.M."/>
            <person name="Ravel J."/>
            <person name="Rabinowicz P.D."/>
        </authorList>
    </citation>
    <scope>NUCLEOTIDE SEQUENCE [LARGE SCALE GENOMIC DNA]</scope>
    <source>
        <strain evidence="2">cv. Hale</strain>
    </source>
</reference>
<dbReference type="Proteomes" id="UP000008311">
    <property type="component" value="Unassembled WGS sequence"/>
</dbReference>
<dbReference type="InterPro" id="IPR025350">
    <property type="entry name" value="DUF4254"/>
</dbReference>
<keyword evidence="2" id="KW-1185">Reference proteome</keyword>
<accession>B9TEH1</accession>
<evidence type="ECO:0000313" key="2">
    <source>
        <dbReference type="Proteomes" id="UP000008311"/>
    </source>
</evidence>
<dbReference type="AlphaFoldDB" id="B9TEH1"/>
<gene>
    <name evidence="1" type="ORF">RCOM_1920110</name>
</gene>
<protein>
    <recommendedName>
        <fullName evidence="3">DUF4254 domain-containing protein</fullName>
    </recommendedName>
</protein>
<organism evidence="1 2">
    <name type="scientific">Ricinus communis</name>
    <name type="common">Castor bean</name>
    <dbReference type="NCBI Taxonomy" id="3988"/>
    <lineage>
        <taxon>Eukaryota</taxon>
        <taxon>Viridiplantae</taxon>
        <taxon>Streptophyta</taxon>
        <taxon>Embryophyta</taxon>
        <taxon>Tracheophyta</taxon>
        <taxon>Spermatophyta</taxon>
        <taxon>Magnoliopsida</taxon>
        <taxon>eudicotyledons</taxon>
        <taxon>Gunneridae</taxon>
        <taxon>Pentapetalae</taxon>
        <taxon>rosids</taxon>
        <taxon>fabids</taxon>
        <taxon>Malpighiales</taxon>
        <taxon>Euphorbiaceae</taxon>
        <taxon>Acalyphoideae</taxon>
        <taxon>Acalypheae</taxon>
        <taxon>Ricinus</taxon>
    </lineage>
</organism>
<proteinExistence type="predicted"/>
<dbReference type="EMBL" id="EQ979011">
    <property type="protein sequence ID" value="EEF25742.1"/>
    <property type="molecule type" value="Genomic_DNA"/>
</dbReference>
<name>B9TEH1_RICCO</name>
<evidence type="ECO:0000313" key="1">
    <source>
        <dbReference type="EMBL" id="EEF25742.1"/>
    </source>
</evidence>
<sequence>MLKGLEGNAIARYHDLALACGKPQESAQATSSPWHWIEANHRYNTLLWQEEDKARRTDVGPDAIATSKRLIDQYNQRRNDAIEALDEAILTALGNVAHLDNARLSSETAGAMIDRLSILALKIYHMRAQTERNDASAAHIDTCRAKLTRLAEQRHDLIGCLDQLLADAQQGRAYFKVYRQFKMYNDPTLNPYLYRQNRPQHTERASP</sequence>
<dbReference type="Pfam" id="PF14063">
    <property type="entry name" value="DUF4254"/>
    <property type="match status" value="1"/>
</dbReference>
<evidence type="ECO:0008006" key="3">
    <source>
        <dbReference type="Google" id="ProtNLM"/>
    </source>
</evidence>